<name>A0A9W9YSY7_9CNID</name>
<proteinExistence type="predicted"/>
<protein>
    <submittedName>
        <fullName evidence="1">Uncharacterized protein</fullName>
    </submittedName>
</protein>
<keyword evidence="2" id="KW-1185">Reference proteome</keyword>
<dbReference type="Proteomes" id="UP001163046">
    <property type="component" value="Unassembled WGS sequence"/>
</dbReference>
<organism evidence="1 2">
    <name type="scientific">Desmophyllum pertusum</name>
    <dbReference type="NCBI Taxonomy" id="174260"/>
    <lineage>
        <taxon>Eukaryota</taxon>
        <taxon>Metazoa</taxon>
        <taxon>Cnidaria</taxon>
        <taxon>Anthozoa</taxon>
        <taxon>Hexacorallia</taxon>
        <taxon>Scleractinia</taxon>
        <taxon>Caryophylliina</taxon>
        <taxon>Caryophylliidae</taxon>
        <taxon>Desmophyllum</taxon>
    </lineage>
</organism>
<gene>
    <name evidence="1" type="ORF">OS493_013162</name>
</gene>
<comment type="caution">
    <text evidence="1">The sequence shown here is derived from an EMBL/GenBank/DDBJ whole genome shotgun (WGS) entry which is preliminary data.</text>
</comment>
<accession>A0A9W9YSY7</accession>
<dbReference type="EMBL" id="MU827307">
    <property type="protein sequence ID" value="KAJ7362073.1"/>
    <property type="molecule type" value="Genomic_DNA"/>
</dbReference>
<evidence type="ECO:0000313" key="1">
    <source>
        <dbReference type="EMBL" id="KAJ7362073.1"/>
    </source>
</evidence>
<sequence length="99" mass="11121">MESERCNFTLLSEDLPVHDSSAVLRLDAVTQTQKVLQQAVESFTAPWVRVFLLCTTAIIAVCHVTTYQPSACCVTRKGCEKPLISKEDSFIIWTSIRFP</sequence>
<dbReference type="AlphaFoldDB" id="A0A9W9YSY7"/>
<reference evidence="1" key="1">
    <citation type="submission" date="2023-01" db="EMBL/GenBank/DDBJ databases">
        <title>Genome assembly of the deep-sea coral Lophelia pertusa.</title>
        <authorList>
            <person name="Herrera S."/>
            <person name="Cordes E."/>
        </authorList>
    </citation>
    <scope>NUCLEOTIDE SEQUENCE</scope>
    <source>
        <strain evidence="1">USNM1676648</strain>
        <tissue evidence="1">Polyp</tissue>
    </source>
</reference>
<evidence type="ECO:0000313" key="2">
    <source>
        <dbReference type="Proteomes" id="UP001163046"/>
    </source>
</evidence>